<evidence type="ECO:0000256" key="10">
    <source>
        <dbReference type="ARBA" id="ARBA00023136"/>
    </source>
</evidence>
<keyword evidence="5 12" id="KW-0812">Transmembrane</keyword>
<evidence type="ECO:0000256" key="6">
    <source>
        <dbReference type="ARBA" id="ARBA00022824"/>
    </source>
</evidence>
<evidence type="ECO:0000256" key="7">
    <source>
        <dbReference type="ARBA" id="ARBA00022927"/>
    </source>
</evidence>
<keyword evidence="7" id="KW-0653">Protein transport</keyword>
<dbReference type="AlphaFoldDB" id="A0A3G2S0X1"/>
<evidence type="ECO:0000256" key="3">
    <source>
        <dbReference type="ARBA" id="ARBA00021257"/>
    </source>
</evidence>
<evidence type="ECO:0000256" key="11">
    <source>
        <dbReference type="SAM" id="MobiDB-lite"/>
    </source>
</evidence>
<evidence type="ECO:0000256" key="8">
    <source>
        <dbReference type="ARBA" id="ARBA00022989"/>
    </source>
</evidence>
<evidence type="ECO:0000256" key="1">
    <source>
        <dbReference type="ARBA" id="ARBA00004477"/>
    </source>
</evidence>
<feature type="transmembrane region" description="Helical" evidence="12">
    <location>
        <begin position="174"/>
        <end position="197"/>
    </location>
</feature>
<name>A0A3G2S0X1_MALR7</name>
<organism evidence="13 14">
    <name type="scientific">Malassezia restricta (strain ATCC 96810 / NBRC 103918 / CBS 7877)</name>
    <name type="common">Seborrheic dermatitis infection agent</name>
    <dbReference type="NCBI Taxonomy" id="425264"/>
    <lineage>
        <taxon>Eukaryota</taxon>
        <taxon>Fungi</taxon>
        <taxon>Dikarya</taxon>
        <taxon>Basidiomycota</taxon>
        <taxon>Ustilaginomycotina</taxon>
        <taxon>Malasseziomycetes</taxon>
        <taxon>Malasseziales</taxon>
        <taxon>Malasseziaceae</taxon>
        <taxon>Malassezia</taxon>
    </lineage>
</organism>
<evidence type="ECO:0000313" key="14">
    <source>
        <dbReference type="Proteomes" id="UP000269793"/>
    </source>
</evidence>
<evidence type="ECO:0000313" key="13">
    <source>
        <dbReference type="EMBL" id="AYO41575.1"/>
    </source>
</evidence>
<keyword evidence="8 12" id="KW-1133">Transmembrane helix</keyword>
<dbReference type="OrthoDB" id="200187at2759"/>
<evidence type="ECO:0000256" key="4">
    <source>
        <dbReference type="ARBA" id="ARBA00022448"/>
    </source>
</evidence>
<reference evidence="13 14" key="1">
    <citation type="submission" date="2018-10" db="EMBL/GenBank/DDBJ databases">
        <title>Complete genome sequence of Malassezia restricta CBS 7877.</title>
        <authorList>
            <person name="Morand S.C."/>
            <person name="Bertignac M."/>
            <person name="Iltis A."/>
            <person name="Kolder I."/>
            <person name="Pirovano W."/>
            <person name="Jourdain R."/>
            <person name="Clavaud C."/>
        </authorList>
    </citation>
    <scope>NUCLEOTIDE SEQUENCE [LARGE SCALE GENOMIC DNA]</scope>
    <source>
        <strain evidence="13 14">CBS 7877</strain>
    </source>
</reference>
<dbReference type="STRING" id="425264.A0A3G2S0X1"/>
<evidence type="ECO:0000256" key="5">
    <source>
        <dbReference type="ARBA" id="ARBA00022692"/>
    </source>
</evidence>
<dbReference type="Pfam" id="PF03839">
    <property type="entry name" value="Sec62"/>
    <property type="match status" value="1"/>
</dbReference>
<feature type="region of interest" description="Disordered" evidence="11">
    <location>
        <begin position="238"/>
        <end position="287"/>
    </location>
</feature>
<dbReference type="Proteomes" id="UP000269793">
    <property type="component" value="Chromosome I"/>
</dbReference>
<keyword evidence="4" id="KW-0813">Transport</keyword>
<dbReference type="VEuPathDB" id="FungiDB:DNF11_0625"/>
<dbReference type="InterPro" id="IPR004728">
    <property type="entry name" value="Sec62"/>
</dbReference>
<gene>
    <name evidence="13" type="primary">sec62</name>
    <name evidence="13" type="ORF">DNF11_0625</name>
</gene>
<evidence type="ECO:0000256" key="12">
    <source>
        <dbReference type="SAM" id="Phobius"/>
    </source>
</evidence>
<dbReference type="PANTHER" id="PTHR12443">
    <property type="entry name" value="TRANSLOCATION PROTEIN SEC62"/>
    <property type="match status" value="1"/>
</dbReference>
<comment type="subcellular location">
    <subcellularLocation>
        <location evidence="1">Endoplasmic reticulum membrane</location>
        <topology evidence="1">Multi-pass membrane protein</topology>
    </subcellularLocation>
</comment>
<keyword evidence="10 12" id="KW-0472">Membrane</keyword>
<comment type="similarity">
    <text evidence="2">Belongs to the SEC62 family.</text>
</comment>
<feature type="compositionally biased region" description="Low complexity" evidence="11">
    <location>
        <begin position="253"/>
        <end position="267"/>
    </location>
</feature>
<feature type="transmembrane region" description="Helical" evidence="12">
    <location>
        <begin position="209"/>
        <end position="231"/>
    </location>
</feature>
<protein>
    <recommendedName>
        <fullName evidence="3">Translocation protein SEC62</fullName>
    </recommendedName>
</protein>
<dbReference type="PANTHER" id="PTHR12443:SF9">
    <property type="entry name" value="TRANSLOCATION PROTEIN SEC62"/>
    <property type="match status" value="1"/>
</dbReference>
<dbReference type="GO" id="GO:0031204">
    <property type="term" value="P:post-translational protein targeting to membrane, translocation"/>
    <property type="evidence" value="ECO:0007669"/>
    <property type="project" value="TreeGrafter"/>
</dbReference>
<accession>A0A3G2S0X1</accession>
<feature type="compositionally biased region" description="Basic residues" evidence="11">
    <location>
        <begin position="238"/>
        <end position="250"/>
    </location>
</feature>
<evidence type="ECO:0000256" key="9">
    <source>
        <dbReference type="ARBA" id="ARBA00023010"/>
    </source>
</evidence>
<sequence length="287" mass="32085">MKGTLDQAGSTILGTTLIMDRQKTAPPEVRNVVNFLRNKAQMKTRTGILGGQRVEYFKGNAAIKAVLSPEYAKLKNVPPVSNEEEADRMLHSFLPYAFFLRVDRGEAPPAGKDGPAPRPLQVVQMQMFEKDMHYVWLYEGMQLYQKLAGLGLVVALLSLVMFPLWPYFLRRGVYYLSLGVLALFGLLMVIAVIRLILWLITIIVLPPGIWIFPNLFADVGVIESFIPLWAWDVPPEKKKIKRAGKKKTKKTAAEPAAEPETATATATDEPKEASQVAQDPQDYTDIN</sequence>
<keyword evidence="14" id="KW-1185">Reference proteome</keyword>
<keyword evidence="9" id="KW-0811">Translocation</keyword>
<feature type="transmembrane region" description="Helical" evidence="12">
    <location>
        <begin position="147"/>
        <end position="168"/>
    </location>
</feature>
<dbReference type="GO" id="GO:0005789">
    <property type="term" value="C:endoplasmic reticulum membrane"/>
    <property type="evidence" value="ECO:0007669"/>
    <property type="project" value="UniProtKB-SubCell"/>
</dbReference>
<dbReference type="InterPro" id="IPR011553">
    <property type="entry name" value="Sec62_asco"/>
</dbReference>
<keyword evidence="6" id="KW-0256">Endoplasmic reticulum</keyword>
<dbReference type="EMBL" id="CP033148">
    <property type="protein sequence ID" value="AYO41575.1"/>
    <property type="molecule type" value="Genomic_DNA"/>
</dbReference>
<evidence type="ECO:0000256" key="2">
    <source>
        <dbReference type="ARBA" id="ARBA00010604"/>
    </source>
</evidence>
<dbReference type="NCBIfam" id="TIGR00869">
    <property type="entry name" value="sec62"/>
    <property type="match status" value="1"/>
</dbReference>
<proteinExistence type="inferred from homology"/>